<dbReference type="EMBL" id="CP015136">
    <property type="protein sequence ID" value="AMY12524.1"/>
    <property type="molecule type" value="Genomic_DNA"/>
</dbReference>
<dbReference type="Proteomes" id="UP000076079">
    <property type="component" value="Chromosome"/>
</dbReference>
<gene>
    <name evidence="2" type="ORF">LuPra_05800</name>
</gene>
<keyword evidence="1" id="KW-0732">Signal</keyword>
<dbReference type="STRING" id="1855912.LuPra_05800"/>
<dbReference type="RefSeq" id="WP_110173973.1">
    <property type="nucleotide sequence ID" value="NZ_CP015136.1"/>
</dbReference>
<evidence type="ECO:0000313" key="3">
    <source>
        <dbReference type="Proteomes" id="UP000076079"/>
    </source>
</evidence>
<protein>
    <recommendedName>
        <fullName evidence="4">PI3K/PI4K catalytic domain-containing protein</fullName>
    </recommendedName>
</protein>
<reference evidence="3" key="2">
    <citation type="submission" date="2016-04" db="EMBL/GenBank/DDBJ databases">
        <title>First Complete Genome Sequence of a Subdivision 6 Acidobacterium.</title>
        <authorList>
            <person name="Huang S."/>
            <person name="Vieira S."/>
            <person name="Bunk B."/>
            <person name="Riedel T."/>
            <person name="Sproeer C."/>
            <person name="Overmann J."/>
        </authorList>
    </citation>
    <scope>NUCLEOTIDE SEQUENCE [LARGE SCALE GENOMIC DNA]</scope>
    <source>
        <strain evidence="3">DSM 100886 HEG_-6_39</strain>
    </source>
</reference>
<feature type="signal peptide" evidence="1">
    <location>
        <begin position="1"/>
        <end position="19"/>
    </location>
</feature>
<keyword evidence="3" id="KW-1185">Reference proteome</keyword>
<reference evidence="2 3" key="1">
    <citation type="journal article" date="2016" name="Genome Announc.">
        <title>First Complete Genome Sequence of a Subdivision 6 Acidobacterium Strain.</title>
        <authorList>
            <person name="Huang S."/>
            <person name="Vieira S."/>
            <person name="Bunk B."/>
            <person name="Riedel T."/>
            <person name="Sproer C."/>
            <person name="Overmann J."/>
        </authorList>
    </citation>
    <scope>NUCLEOTIDE SEQUENCE [LARGE SCALE GENOMIC DNA]</scope>
    <source>
        <strain evidence="3">DSM 100886 HEG_-6_39</strain>
    </source>
</reference>
<evidence type="ECO:0000256" key="1">
    <source>
        <dbReference type="SAM" id="SignalP"/>
    </source>
</evidence>
<accession>A0A143PXF7</accession>
<dbReference type="KEGG" id="abac:LuPra_05800"/>
<dbReference type="AlphaFoldDB" id="A0A143PXF7"/>
<sequence precursor="true">MVHRALALCILAAAWPAAGQETASFSQPTIASVAPASSTRLSLADQEQFLLSGGIEQVKGVRKGVTGTQRATLSDGALTHDASIQTIDESKPRYETARRLEFNFRDYWGYNVAAYRLGVMLGMDMIPPSVLRPFRAQKAAFTWWVDDVMMDEMERQKQKVSPPNMVPWNAQLHILRVFDELIANTDRNQGNVLIDNRWKLWLIDHSRAFRTSSDLHKPRSIRRCERTLLAKMRTLTLEDLQAQLNDYLTEHEIESILARRDKLVAHVEGLGPSALYDFIQK</sequence>
<feature type="chain" id="PRO_5007512129" description="PI3K/PI4K catalytic domain-containing protein" evidence="1">
    <location>
        <begin position="20"/>
        <end position="281"/>
    </location>
</feature>
<name>A0A143PXF7_LUTPR</name>
<evidence type="ECO:0008006" key="4">
    <source>
        <dbReference type="Google" id="ProtNLM"/>
    </source>
</evidence>
<proteinExistence type="predicted"/>
<organism evidence="2 3">
    <name type="scientific">Luteitalea pratensis</name>
    <dbReference type="NCBI Taxonomy" id="1855912"/>
    <lineage>
        <taxon>Bacteria</taxon>
        <taxon>Pseudomonadati</taxon>
        <taxon>Acidobacteriota</taxon>
        <taxon>Vicinamibacteria</taxon>
        <taxon>Vicinamibacterales</taxon>
        <taxon>Vicinamibacteraceae</taxon>
        <taxon>Luteitalea</taxon>
    </lineage>
</organism>
<evidence type="ECO:0000313" key="2">
    <source>
        <dbReference type="EMBL" id="AMY12524.1"/>
    </source>
</evidence>
<dbReference type="OrthoDB" id="9128719at2"/>